<evidence type="ECO:0000256" key="3">
    <source>
        <dbReference type="ARBA" id="ARBA00022771"/>
    </source>
</evidence>
<keyword evidence="5 7" id="KW-0233">DNA recombination</keyword>
<sequence>MYPKSFERLIECFQLLPGVGAKTAERYAFTMLDAPQEQIDLFAQALISCKNDIKRCRICGNISDQDECPICQNEDRNSRMICVVQSPKDVIAMEKMQEYAGVYHVLNGLISTSKGIMPEDLNIDALLERITPETEEVIIATNATIEGETTALYLDKLLSGKGVLVTRIAHGLPMGGHLDYADELTLIKAFEGRKSLK</sequence>
<dbReference type="CDD" id="cd01025">
    <property type="entry name" value="TOPRIM_recR"/>
    <property type="match status" value="1"/>
</dbReference>
<dbReference type="Gene3D" id="1.10.8.420">
    <property type="entry name" value="RecR Domain 1"/>
    <property type="match status" value="1"/>
</dbReference>
<dbReference type="GO" id="GO:0006310">
    <property type="term" value="P:DNA recombination"/>
    <property type="evidence" value="ECO:0007669"/>
    <property type="project" value="UniProtKB-UniRule"/>
</dbReference>
<dbReference type="InterPro" id="IPR023627">
    <property type="entry name" value="Rcmb_RecR"/>
</dbReference>
<evidence type="ECO:0000256" key="4">
    <source>
        <dbReference type="ARBA" id="ARBA00022833"/>
    </source>
</evidence>
<dbReference type="GeneID" id="83016538"/>
<dbReference type="InterPro" id="IPR000093">
    <property type="entry name" value="DNA_Rcmb_RecR"/>
</dbReference>
<feature type="zinc finger region" description="C4-type" evidence="7">
    <location>
        <begin position="56"/>
        <end position="71"/>
    </location>
</feature>
<dbReference type="EMBL" id="QRUP01000021">
    <property type="protein sequence ID" value="RGR70278.1"/>
    <property type="molecule type" value="Genomic_DNA"/>
</dbReference>
<dbReference type="AlphaFoldDB" id="A0A412FQ39"/>
<dbReference type="Gene3D" id="3.40.1360.10">
    <property type="match status" value="1"/>
</dbReference>
<gene>
    <name evidence="7" type="primary">recR</name>
    <name evidence="9" type="ORF">DWY25_14140</name>
</gene>
<dbReference type="RefSeq" id="WP_006058165.1">
    <property type="nucleotide sequence ID" value="NZ_CABJCV010000021.1"/>
</dbReference>
<dbReference type="HAMAP" id="MF_00017">
    <property type="entry name" value="RecR"/>
    <property type="match status" value="1"/>
</dbReference>
<dbReference type="Pfam" id="PF21175">
    <property type="entry name" value="RecR_C"/>
    <property type="match status" value="1"/>
</dbReference>
<dbReference type="Pfam" id="PF02132">
    <property type="entry name" value="RecR_ZnF"/>
    <property type="match status" value="1"/>
</dbReference>
<dbReference type="GO" id="GO:0008270">
    <property type="term" value="F:zinc ion binding"/>
    <property type="evidence" value="ECO:0007669"/>
    <property type="project" value="UniProtKB-KW"/>
</dbReference>
<keyword evidence="2 7" id="KW-0227">DNA damage</keyword>
<dbReference type="InterPro" id="IPR015967">
    <property type="entry name" value="Rcmb_RecR_Znf"/>
</dbReference>
<protein>
    <recommendedName>
        <fullName evidence="7">Recombination protein RecR</fullName>
    </recommendedName>
</protein>
<comment type="caution">
    <text evidence="9">The sequence shown here is derived from an EMBL/GenBank/DDBJ whole genome shotgun (WGS) entry which is preliminary data.</text>
</comment>
<name>A0A412FQ39_9FIRM</name>
<dbReference type="InterPro" id="IPR006171">
    <property type="entry name" value="TOPRIM_dom"/>
</dbReference>
<dbReference type="GO" id="GO:0006281">
    <property type="term" value="P:DNA repair"/>
    <property type="evidence" value="ECO:0007669"/>
    <property type="project" value="UniProtKB-UniRule"/>
</dbReference>
<reference evidence="9 10" key="1">
    <citation type="submission" date="2018-08" db="EMBL/GenBank/DDBJ databases">
        <title>A genome reference for cultivated species of the human gut microbiota.</title>
        <authorList>
            <person name="Zou Y."/>
            <person name="Xue W."/>
            <person name="Luo G."/>
        </authorList>
    </citation>
    <scope>NUCLEOTIDE SEQUENCE [LARGE SCALE GENOMIC DNA]</scope>
    <source>
        <strain evidence="9 10">AF24-29</strain>
    </source>
</reference>
<keyword evidence="4 7" id="KW-0862">Zinc</keyword>
<keyword evidence="1 7" id="KW-0479">Metal-binding</keyword>
<dbReference type="Pfam" id="PF13662">
    <property type="entry name" value="Toprim_4"/>
    <property type="match status" value="1"/>
</dbReference>
<dbReference type="GO" id="GO:0003677">
    <property type="term" value="F:DNA binding"/>
    <property type="evidence" value="ECO:0007669"/>
    <property type="project" value="UniProtKB-UniRule"/>
</dbReference>
<dbReference type="PROSITE" id="PS01300">
    <property type="entry name" value="RECR"/>
    <property type="match status" value="1"/>
</dbReference>
<comment type="similarity">
    <text evidence="7">Belongs to the RecR family.</text>
</comment>
<dbReference type="PANTHER" id="PTHR30446">
    <property type="entry name" value="RECOMBINATION PROTEIN RECR"/>
    <property type="match status" value="1"/>
</dbReference>
<keyword evidence="3 7" id="KW-0863">Zinc-finger</keyword>
<dbReference type="SMART" id="SM00493">
    <property type="entry name" value="TOPRIM"/>
    <property type="match status" value="1"/>
</dbReference>
<evidence type="ECO:0000256" key="1">
    <source>
        <dbReference type="ARBA" id="ARBA00022723"/>
    </source>
</evidence>
<organism evidence="9 10">
    <name type="scientific">Holdemania filiformis</name>
    <dbReference type="NCBI Taxonomy" id="61171"/>
    <lineage>
        <taxon>Bacteria</taxon>
        <taxon>Bacillati</taxon>
        <taxon>Bacillota</taxon>
        <taxon>Erysipelotrichia</taxon>
        <taxon>Erysipelotrichales</taxon>
        <taxon>Erysipelotrichaceae</taxon>
        <taxon>Holdemania</taxon>
    </lineage>
</organism>
<evidence type="ECO:0000313" key="9">
    <source>
        <dbReference type="EMBL" id="RGR70278.1"/>
    </source>
</evidence>
<comment type="function">
    <text evidence="7">May play a role in DNA repair. It seems to be involved in an RecBC-independent recombinational process of DNA repair. It may act with RecF and RecO.</text>
</comment>
<evidence type="ECO:0000313" key="10">
    <source>
        <dbReference type="Proteomes" id="UP000284178"/>
    </source>
</evidence>
<evidence type="ECO:0000256" key="6">
    <source>
        <dbReference type="ARBA" id="ARBA00023204"/>
    </source>
</evidence>
<keyword evidence="6 7" id="KW-0234">DNA repair</keyword>
<dbReference type="NCBIfam" id="TIGR00615">
    <property type="entry name" value="recR"/>
    <property type="match status" value="1"/>
</dbReference>
<dbReference type="PANTHER" id="PTHR30446:SF0">
    <property type="entry name" value="RECOMBINATION PROTEIN RECR"/>
    <property type="match status" value="1"/>
</dbReference>
<keyword evidence="10" id="KW-1185">Reference proteome</keyword>
<proteinExistence type="inferred from homology"/>
<dbReference type="Pfam" id="PF21176">
    <property type="entry name" value="RecR_HhH"/>
    <property type="match status" value="1"/>
</dbReference>
<evidence type="ECO:0000259" key="8">
    <source>
        <dbReference type="PROSITE" id="PS50880"/>
    </source>
</evidence>
<evidence type="ECO:0000256" key="2">
    <source>
        <dbReference type="ARBA" id="ARBA00022763"/>
    </source>
</evidence>
<dbReference type="SUPFAM" id="SSF111304">
    <property type="entry name" value="Recombination protein RecR"/>
    <property type="match status" value="1"/>
</dbReference>
<evidence type="ECO:0000256" key="5">
    <source>
        <dbReference type="ARBA" id="ARBA00023172"/>
    </source>
</evidence>
<dbReference type="Proteomes" id="UP000284178">
    <property type="component" value="Unassembled WGS sequence"/>
</dbReference>
<dbReference type="Gene3D" id="3.30.60.80">
    <property type="match status" value="1"/>
</dbReference>
<dbReference type="Gene3D" id="6.10.250.240">
    <property type="match status" value="1"/>
</dbReference>
<evidence type="ECO:0000256" key="7">
    <source>
        <dbReference type="HAMAP-Rule" id="MF_00017"/>
    </source>
</evidence>
<dbReference type="PROSITE" id="PS50880">
    <property type="entry name" value="TOPRIM"/>
    <property type="match status" value="1"/>
</dbReference>
<accession>A0A412FQ39</accession>
<dbReference type="InterPro" id="IPR034137">
    <property type="entry name" value="TOPRIM_RecR"/>
</dbReference>
<feature type="domain" description="Toprim" evidence="8">
    <location>
        <begin position="79"/>
        <end position="173"/>
    </location>
</feature>